<dbReference type="STRING" id="228957.SAMN04488008_104441"/>
<protein>
    <submittedName>
        <fullName evidence="1">Uncharacterized protein</fullName>
    </submittedName>
</protein>
<dbReference type="EMBL" id="FNZN01000004">
    <property type="protein sequence ID" value="SEL65546.1"/>
    <property type="molecule type" value="Genomic_DNA"/>
</dbReference>
<sequence>MDYMGLISIKNNLLVIDNNEGGGKFSKQLLKPNLEDLINHKIEFSVFYEGYINRAANWVENKFKSQSY</sequence>
<evidence type="ECO:0000313" key="1">
    <source>
        <dbReference type="EMBL" id="SEL65546.1"/>
    </source>
</evidence>
<name>A0A1H7RZM6_9FLAO</name>
<evidence type="ECO:0000313" key="2">
    <source>
        <dbReference type="Proteomes" id="UP000198990"/>
    </source>
</evidence>
<keyword evidence="2" id="KW-1185">Reference proteome</keyword>
<accession>A0A1H7RZM6</accession>
<gene>
    <name evidence="1" type="ORF">SAMN04488008_104441</name>
</gene>
<dbReference type="Proteomes" id="UP000198990">
    <property type="component" value="Unassembled WGS sequence"/>
</dbReference>
<organism evidence="1 2">
    <name type="scientific">Maribacter orientalis</name>
    <dbReference type="NCBI Taxonomy" id="228957"/>
    <lineage>
        <taxon>Bacteria</taxon>
        <taxon>Pseudomonadati</taxon>
        <taxon>Bacteroidota</taxon>
        <taxon>Flavobacteriia</taxon>
        <taxon>Flavobacteriales</taxon>
        <taxon>Flavobacteriaceae</taxon>
        <taxon>Maribacter</taxon>
    </lineage>
</organism>
<dbReference type="AlphaFoldDB" id="A0A1H7RZM6"/>
<proteinExistence type="predicted"/>
<reference evidence="2" key="1">
    <citation type="submission" date="2016-10" db="EMBL/GenBank/DDBJ databases">
        <authorList>
            <person name="Varghese N."/>
            <person name="Submissions S."/>
        </authorList>
    </citation>
    <scope>NUCLEOTIDE SEQUENCE [LARGE SCALE GENOMIC DNA]</scope>
    <source>
        <strain evidence="2">DSM 16471</strain>
    </source>
</reference>